<keyword evidence="3" id="KW-0067">ATP-binding</keyword>
<dbReference type="CDD" id="cd16936">
    <property type="entry name" value="HATPase_RsbW-like"/>
    <property type="match status" value="1"/>
</dbReference>
<dbReference type="EMBL" id="CP043046">
    <property type="protein sequence ID" value="QEI05301.1"/>
    <property type="molecule type" value="Genomic_DNA"/>
</dbReference>
<dbReference type="Proteomes" id="UP000325161">
    <property type="component" value="Chromosome"/>
</dbReference>
<evidence type="ECO:0000313" key="3">
    <source>
        <dbReference type="EMBL" id="QEI05301.1"/>
    </source>
</evidence>
<keyword evidence="1" id="KW-0723">Serine/threonine-protein kinase</keyword>
<evidence type="ECO:0000259" key="2">
    <source>
        <dbReference type="Pfam" id="PF13581"/>
    </source>
</evidence>
<organism evidence="3 4">
    <name type="scientific">Pigmentiphaga aceris</name>
    <dbReference type="NCBI Taxonomy" id="1940612"/>
    <lineage>
        <taxon>Bacteria</taxon>
        <taxon>Pseudomonadati</taxon>
        <taxon>Pseudomonadota</taxon>
        <taxon>Betaproteobacteria</taxon>
        <taxon>Burkholderiales</taxon>
        <taxon>Alcaligenaceae</taxon>
        <taxon>Pigmentiphaga</taxon>
    </lineage>
</organism>
<dbReference type="PANTHER" id="PTHR35526">
    <property type="entry name" value="ANTI-SIGMA-F FACTOR RSBW-RELATED"/>
    <property type="match status" value="1"/>
</dbReference>
<name>A0A5C0AXD4_9BURK</name>
<dbReference type="SUPFAM" id="SSF55874">
    <property type="entry name" value="ATPase domain of HSP90 chaperone/DNA topoisomerase II/histidine kinase"/>
    <property type="match status" value="1"/>
</dbReference>
<dbReference type="Gene3D" id="3.30.565.10">
    <property type="entry name" value="Histidine kinase-like ATPase, C-terminal domain"/>
    <property type="match status" value="1"/>
</dbReference>
<protein>
    <submittedName>
        <fullName evidence="3">ATP-binding protein</fullName>
    </submittedName>
</protein>
<dbReference type="Pfam" id="PF13581">
    <property type="entry name" value="HATPase_c_2"/>
    <property type="match status" value="1"/>
</dbReference>
<keyword evidence="1" id="KW-0418">Kinase</keyword>
<evidence type="ECO:0000313" key="4">
    <source>
        <dbReference type="Proteomes" id="UP000325161"/>
    </source>
</evidence>
<dbReference type="PANTHER" id="PTHR35526:SF6">
    <property type="entry name" value="SLR1861 PROTEIN"/>
    <property type="match status" value="1"/>
</dbReference>
<dbReference type="GO" id="GO:0004674">
    <property type="term" value="F:protein serine/threonine kinase activity"/>
    <property type="evidence" value="ECO:0007669"/>
    <property type="project" value="UniProtKB-KW"/>
</dbReference>
<keyword evidence="4" id="KW-1185">Reference proteome</keyword>
<keyword evidence="1" id="KW-0808">Transferase</keyword>
<dbReference type="InterPro" id="IPR003594">
    <property type="entry name" value="HATPase_dom"/>
</dbReference>
<dbReference type="AlphaFoldDB" id="A0A5C0AXD4"/>
<reference evidence="3 4" key="1">
    <citation type="submission" date="2019-08" db="EMBL/GenBank/DDBJ databases">
        <title>Amphibian skin-associated Pigmentiphaga: genome sequence and occurrence across geography and hosts.</title>
        <authorList>
            <person name="Bletz M.C."/>
            <person name="Bunk B."/>
            <person name="Sproeer C."/>
            <person name="Biwer P."/>
            <person name="Reiter S."/>
            <person name="Rabemananjara F.C.E."/>
            <person name="Schulz S."/>
            <person name="Overmann J."/>
            <person name="Vences M."/>
        </authorList>
    </citation>
    <scope>NUCLEOTIDE SEQUENCE [LARGE SCALE GENOMIC DNA]</scope>
    <source>
        <strain evidence="3 4">Mada1488</strain>
    </source>
</reference>
<feature type="domain" description="Histidine kinase/HSP90-like ATPase" evidence="2">
    <location>
        <begin position="14"/>
        <end position="137"/>
    </location>
</feature>
<dbReference type="GO" id="GO:0005524">
    <property type="term" value="F:ATP binding"/>
    <property type="evidence" value="ECO:0007669"/>
    <property type="project" value="UniProtKB-KW"/>
</dbReference>
<gene>
    <name evidence="3" type="ORF">FXN63_05180</name>
</gene>
<accession>A0A5C0AXD4</accession>
<dbReference type="InterPro" id="IPR036890">
    <property type="entry name" value="HATPase_C_sf"/>
</dbReference>
<dbReference type="KEGG" id="pacr:FXN63_05180"/>
<sequence>MTDKIHDSLELSVQTDAIAQAMDWVDGVAEREDWPPKLRFGFSLSLDEALTNIVSYAFADGYSAQPRLRLEYTRDGDRLSVCVIDNGKAFDPTQLAAPTLALSLDDAEIGGHGVSLMRHYLDDLVYERRGDENRLTLFVSLT</sequence>
<evidence type="ECO:0000256" key="1">
    <source>
        <dbReference type="ARBA" id="ARBA00022527"/>
    </source>
</evidence>
<dbReference type="InterPro" id="IPR050267">
    <property type="entry name" value="Anti-sigma-factor_SerPK"/>
</dbReference>
<proteinExistence type="predicted"/>
<dbReference type="OrthoDB" id="327549at2"/>
<keyword evidence="3" id="KW-0547">Nucleotide-binding</keyword>
<dbReference type="RefSeq" id="WP_148813455.1">
    <property type="nucleotide sequence ID" value="NZ_CP043046.1"/>
</dbReference>